<evidence type="ECO:0000313" key="1">
    <source>
        <dbReference type="EMBL" id="KGR78291.1"/>
    </source>
</evidence>
<dbReference type="EMBL" id="JPVN01000012">
    <property type="protein sequence ID" value="KGR78291.1"/>
    <property type="molecule type" value="Genomic_DNA"/>
</dbReference>
<reference evidence="1 2" key="1">
    <citation type="submission" date="2014-02" db="EMBL/GenBank/DDBJ databases">
        <title>Draft genome sequence of Lysinibacillus manganicus DSM 26584T.</title>
        <authorList>
            <person name="Zhang F."/>
            <person name="Wang G."/>
            <person name="Zhang L."/>
        </authorList>
    </citation>
    <scope>NUCLEOTIDE SEQUENCE [LARGE SCALE GENOMIC DNA]</scope>
    <source>
        <strain evidence="1 2">DSM 26584</strain>
    </source>
</reference>
<dbReference type="eggNOG" id="ENOG50339XP">
    <property type="taxonomic scope" value="Bacteria"/>
</dbReference>
<proteinExistence type="predicted"/>
<name>A0A0A3I0F8_9BACL</name>
<keyword evidence="2" id="KW-1185">Reference proteome</keyword>
<dbReference type="OrthoDB" id="2452459at2"/>
<evidence type="ECO:0000313" key="2">
    <source>
        <dbReference type="Proteomes" id="UP000030416"/>
    </source>
</evidence>
<dbReference type="AlphaFoldDB" id="A0A0A3I0F8"/>
<accession>A0A0A3I0F8</accession>
<gene>
    <name evidence="1" type="ORF">CD29_11245</name>
</gene>
<dbReference type="Proteomes" id="UP000030416">
    <property type="component" value="Unassembled WGS sequence"/>
</dbReference>
<organism evidence="1 2">
    <name type="scientific">Ureibacillus manganicus DSM 26584</name>
    <dbReference type="NCBI Taxonomy" id="1384049"/>
    <lineage>
        <taxon>Bacteria</taxon>
        <taxon>Bacillati</taxon>
        <taxon>Bacillota</taxon>
        <taxon>Bacilli</taxon>
        <taxon>Bacillales</taxon>
        <taxon>Caryophanaceae</taxon>
        <taxon>Ureibacillus</taxon>
    </lineage>
</organism>
<sequence length="286" mass="32859">MRIPTARYITDDDIKIITLKEMTKKKYDAIYKGKLYCPTDHCIAKVSFSSGPKAHYKTWRYSNHSSDCMYQLDRVETRTLIKLGKAVTVNISNRRKQDALVRAYKSMILSENEIPIAVQENKNEIRKKSPKKDGQLTEQTVQMRLFGGEVDEGDTHFKGKKLLSKFVDAIIPTDIGEVRLIKGFVKDIELIDSVAEIIVGYQDEEIKIVFEERFKKEPLNKSYLEKFWAIKDLLSIKKVIVFNGVGEIREDKSGSYELSIILGSDIRLNGEDLYNIARSMMLTTTQ</sequence>
<dbReference type="RefSeq" id="WP_036186489.1">
    <property type="nucleotide sequence ID" value="NZ_AVDA01000012.1"/>
</dbReference>
<comment type="caution">
    <text evidence="1">The sequence shown here is derived from an EMBL/GenBank/DDBJ whole genome shotgun (WGS) entry which is preliminary data.</text>
</comment>
<protein>
    <submittedName>
        <fullName evidence="1">Uncharacterized protein</fullName>
    </submittedName>
</protein>